<comment type="caution">
    <text evidence="1">The sequence shown here is derived from an EMBL/GenBank/DDBJ whole genome shotgun (WGS) entry which is preliminary data.</text>
</comment>
<name>A0A371H9G0_MUCPR</name>
<accession>A0A371H9G0</accession>
<protein>
    <submittedName>
        <fullName evidence="1">Uncharacterized protein</fullName>
    </submittedName>
</protein>
<dbReference type="EMBL" id="QJKJ01003229">
    <property type="protein sequence ID" value="RDX99432.1"/>
    <property type="molecule type" value="Genomic_DNA"/>
</dbReference>
<evidence type="ECO:0000313" key="2">
    <source>
        <dbReference type="Proteomes" id="UP000257109"/>
    </source>
</evidence>
<reference evidence="1" key="1">
    <citation type="submission" date="2018-05" db="EMBL/GenBank/DDBJ databases">
        <title>Draft genome of Mucuna pruriens seed.</title>
        <authorList>
            <person name="Nnadi N.E."/>
            <person name="Vos R."/>
            <person name="Hasami M.H."/>
            <person name="Devisetty U.K."/>
            <person name="Aguiy J.C."/>
        </authorList>
    </citation>
    <scope>NUCLEOTIDE SEQUENCE [LARGE SCALE GENOMIC DNA]</scope>
    <source>
        <strain evidence="1">JCA_2017</strain>
    </source>
</reference>
<sequence length="66" mass="7451">MPRCNDTLRLKGVINTIVGEFVGRSSSLARKWYLHTVNNIHVNTTQVPRQLPPITFTNQDFVGSNP</sequence>
<organism evidence="1 2">
    <name type="scientific">Mucuna pruriens</name>
    <name type="common">Velvet bean</name>
    <name type="synonym">Dolichos pruriens</name>
    <dbReference type="NCBI Taxonomy" id="157652"/>
    <lineage>
        <taxon>Eukaryota</taxon>
        <taxon>Viridiplantae</taxon>
        <taxon>Streptophyta</taxon>
        <taxon>Embryophyta</taxon>
        <taxon>Tracheophyta</taxon>
        <taxon>Spermatophyta</taxon>
        <taxon>Magnoliopsida</taxon>
        <taxon>eudicotyledons</taxon>
        <taxon>Gunneridae</taxon>
        <taxon>Pentapetalae</taxon>
        <taxon>rosids</taxon>
        <taxon>fabids</taxon>
        <taxon>Fabales</taxon>
        <taxon>Fabaceae</taxon>
        <taxon>Papilionoideae</taxon>
        <taxon>50 kb inversion clade</taxon>
        <taxon>NPAAA clade</taxon>
        <taxon>indigoferoid/millettioid clade</taxon>
        <taxon>Phaseoleae</taxon>
        <taxon>Mucuna</taxon>
    </lineage>
</organism>
<proteinExistence type="predicted"/>
<dbReference type="AlphaFoldDB" id="A0A371H9G0"/>
<keyword evidence="2" id="KW-1185">Reference proteome</keyword>
<dbReference type="Proteomes" id="UP000257109">
    <property type="component" value="Unassembled WGS sequence"/>
</dbReference>
<gene>
    <name evidence="1" type="ORF">CR513_17507</name>
</gene>
<evidence type="ECO:0000313" key="1">
    <source>
        <dbReference type="EMBL" id="RDX99432.1"/>
    </source>
</evidence>
<feature type="non-terminal residue" evidence="1">
    <location>
        <position position="1"/>
    </location>
</feature>